<dbReference type="EMBL" id="ABIA03000004">
    <property type="protein sequence ID" value="EDQ34269.1"/>
    <property type="molecule type" value="Genomic_DNA"/>
</dbReference>
<sequence>MNRFSEDDLYDLTFRVCVASVKQAFPHIPVANIIDPPRGQFDATLARQIALHVMVSRFGLVKKRAGALFARKRTAVNSALVVVDARIDEPEFEVQYRIIADRAVAMFDDKVRGVA</sequence>
<gene>
    <name evidence="1" type="ORF">HPDFL43_14767</name>
</gene>
<reference evidence="1 2" key="1">
    <citation type="submission" date="2007-10" db="EMBL/GenBank/DDBJ databases">
        <authorList>
            <person name="Wagner-Dobler I."/>
            <person name="Ferriera S."/>
            <person name="Johnson J."/>
            <person name="Kravitz S."/>
            <person name="Beeson K."/>
            <person name="Sutton G."/>
            <person name="Rogers Y.-H."/>
            <person name="Friedman R."/>
            <person name="Frazier M."/>
            <person name="Venter J.C."/>
        </authorList>
    </citation>
    <scope>NUCLEOTIDE SEQUENCE [LARGE SCALE GENOMIC DNA]</scope>
    <source>
        <strain evidence="1 2">DFL-43</strain>
    </source>
</reference>
<evidence type="ECO:0000313" key="2">
    <source>
        <dbReference type="Proteomes" id="UP000004291"/>
    </source>
</evidence>
<keyword evidence="2" id="KW-1185">Reference proteome</keyword>
<dbReference type="HOGENOM" id="CLU_163846_0_0_5"/>
<dbReference type="Proteomes" id="UP000004291">
    <property type="component" value="Chromosome"/>
</dbReference>
<reference evidence="1 2" key="2">
    <citation type="submission" date="2012-06" db="EMBL/GenBank/DDBJ databases">
        <authorList>
            <person name="Fiebig A."/>
        </authorList>
    </citation>
    <scope>NUCLEOTIDE SEQUENCE [LARGE SCALE GENOMIC DNA]</scope>
    <source>
        <strain evidence="1 2">DFL-43</strain>
    </source>
</reference>
<accession>A9D2T4</accession>
<comment type="caution">
    <text evidence="1">The sequence shown here is derived from an EMBL/GenBank/DDBJ whole genome shotgun (WGS) entry which is preliminary data.</text>
</comment>
<proteinExistence type="predicted"/>
<dbReference type="eggNOG" id="ENOG5033I7H">
    <property type="taxonomic scope" value="Bacteria"/>
</dbReference>
<dbReference type="AlphaFoldDB" id="A9D2T4"/>
<protein>
    <submittedName>
        <fullName evidence="1">Uncharacterized protein</fullName>
    </submittedName>
</protein>
<dbReference type="OrthoDB" id="8115187at2"/>
<dbReference type="STRING" id="411684.HPDFL43_14767"/>
<evidence type="ECO:0000313" key="1">
    <source>
        <dbReference type="EMBL" id="EDQ34269.1"/>
    </source>
</evidence>
<dbReference type="RefSeq" id="WP_007198712.1">
    <property type="nucleotide sequence ID" value="NZ_CM002917.1"/>
</dbReference>
<organism evidence="1 2">
    <name type="scientific">Hoeflea phototrophica (strain DSM 17068 / NCIMB 14078 / DFL-43)</name>
    <dbReference type="NCBI Taxonomy" id="411684"/>
    <lineage>
        <taxon>Bacteria</taxon>
        <taxon>Pseudomonadati</taxon>
        <taxon>Pseudomonadota</taxon>
        <taxon>Alphaproteobacteria</taxon>
        <taxon>Hyphomicrobiales</taxon>
        <taxon>Rhizobiaceae</taxon>
        <taxon>Hoeflea</taxon>
    </lineage>
</organism>
<name>A9D2T4_HOEPD</name>